<evidence type="ECO:0000313" key="8">
    <source>
        <dbReference type="EMBL" id="KAL3815222.1"/>
    </source>
</evidence>
<evidence type="ECO:0000256" key="3">
    <source>
        <dbReference type="ARBA" id="ARBA00022989"/>
    </source>
</evidence>
<evidence type="ECO:0000256" key="2">
    <source>
        <dbReference type="ARBA" id="ARBA00022692"/>
    </source>
</evidence>
<dbReference type="PANTHER" id="PTHR21493">
    <property type="entry name" value="CGI-141-RELATED/LIPASE CONTAINING PROTEIN"/>
    <property type="match status" value="1"/>
</dbReference>
<dbReference type="Proteomes" id="UP001634393">
    <property type="component" value="Unassembled WGS sequence"/>
</dbReference>
<protein>
    <submittedName>
        <fullName evidence="8">Uncharacterized protein</fullName>
    </submittedName>
</protein>
<comment type="caution">
    <text evidence="8">The sequence shown here is derived from an EMBL/GenBank/DDBJ whole genome shotgun (WGS) entry which is preliminary data.</text>
</comment>
<organism evidence="8 9">
    <name type="scientific">Penstemon smallii</name>
    <dbReference type="NCBI Taxonomy" id="265156"/>
    <lineage>
        <taxon>Eukaryota</taxon>
        <taxon>Viridiplantae</taxon>
        <taxon>Streptophyta</taxon>
        <taxon>Embryophyta</taxon>
        <taxon>Tracheophyta</taxon>
        <taxon>Spermatophyta</taxon>
        <taxon>Magnoliopsida</taxon>
        <taxon>eudicotyledons</taxon>
        <taxon>Gunneridae</taxon>
        <taxon>Pentapetalae</taxon>
        <taxon>asterids</taxon>
        <taxon>lamiids</taxon>
        <taxon>Lamiales</taxon>
        <taxon>Plantaginaceae</taxon>
        <taxon>Cheloneae</taxon>
        <taxon>Penstemon</taxon>
    </lineage>
</organism>
<dbReference type="InterPro" id="IPR045176">
    <property type="entry name" value="Got1"/>
</dbReference>
<evidence type="ECO:0000256" key="1">
    <source>
        <dbReference type="ARBA" id="ARBA00004653"/>
    </source>
</evidence>
<gene>
    <name evidence="8" type="ORF">ACJIZ3_016490</name>
</gene>
<keyword evidence="9" id="KW-1185">Reference proteome</keyword>
<name>A0ABD3RQJ2_9LAMI</name>
<reference evidence="8 9" key="1">
    <citation type="submission" date="2024-12" db="EMBL/GenBank/DDBJ databases">
        <title>The unique morphological basis and parallel evolutionary history of personate flowers in Penstemon.</title>
        <authorList>
            <person name="Depatie T.H."/>
            <person name="Wessinger C.A."/>
        </authorList>
    </citation>
    <scope>NUCLEOTIDE SEQUENCE [LARGE SCALE GENOMIC DNA]</scope>
    <source>
        <strain evidence="8">WTNN_2</strain>
        <tissue evidence="8">Leaf</tissue>
    </source>
</reference>
<evidence type="ECO:0000313" key="9">
    <source>
        <dbReference type="Proteomes" id="UP001634393"/>
    </source>
</evidence>
<comment type="subcellular location">
    <subcellularLocation>
        <location evidence="1">Golgi apparatus membrane</location>
        <topology evidence="1">Multi-pass membrane protein</topology>
    </subcellularLocation>
</comment>
<dbReference type="GO" id="GO:0000139">
    <property type="term" value="C:Golgi membrane"/>
    <property type="evidence" value="ECO:0007669"/>
    <property type="project" value="UniProtKB-SubCell"/>
</dbReference>
<evidence type="ECO:0000256" key="6">
    <source>
        <dbReference type="ARBA" id="ARBA00025799"/>
    </source>
</evidence>
<dbReference type="PANTHER" id="PTHR21493:SF251">
    <property type="entry name" value="VESICLE TRANSPORT PROTEIN GOT1B-LIKE"/>
    <property type="match status" value="1"/>
</dbReference>
<dbReference type="AlphaFoldDB" id="A0ABD3RQJ2"/>
<proteinExistence type="inferred from homology"/>
<comment type="similarity">
    <text evidence="6">Belongs to the GOT1 family.</text>
</comment>
<evidence type="ECO:0000256" key="7">
    <source>
        <dbReference type="SAM" id="Phobius"/>
    </source>
</evidence>
<feature type="transmembrane region" description="Helical" evidence="7">
    <location>
        <begin position="70"/>
        <end position="87"/>
    </location>
</feature>
<keyword evidence="5 7" id="KW-0472">Membrane</keyword>
<keyword evidence="4" id="KW-0333">Golgi apparatus</keyword>
<dbReference type="InterPro" id="IPR007305">
    <property type="entry name" value="Vesicle_transpt_Got1/SFT2"/>
</dbReference>
<dbReference type="Pfam" id="PF04178">
    <property type="entry name" value="Got1"/>
    <property type="match status" value="1"/>
</dbReference>
<keyword evidence="2 7" id="KW-0812">Transmembrane</keyword>
<evidence type="ECO:0000256" key="4">
    <source>
        <dbReference type="ARBA" id="ARBA00023034"/>
    </source>
</evidence>
<sequence>MVSFETSDLKKIGLGLIGFGVIFTLIGLVLFFDKGFLAMGNILVFCGVVLTVGPKSALQFFIKPLNLKGSFFLIVGFFLVVMGWPIVGMIVETYGFVFLLSGFSQKIAIFARKVPILGPMLREYSYKPSYFGRQRGKRVPV</sequence>
<feature type="transmembrane region" description="Helical" evidence="7">
    <location>
        <begin position="12"/>
        <end position="32"/>
    </location>
</feature>
<feature type="transmembrane region" description="Helical" evidence="7">
    <location>
        <begin position="38"/>
        <end position="58"/>
    </location>
</feature>
<keyword evidence="3 7" id="KW-1133">Transmembrane helix</keyword>
<dbReference type="EMBL" id="JBJXBP010000008">
    <property type="protein sequence ID" value="KAL3815222.1"/>
    <property type="molecule type" value="Genomic_DNA"/>
</dbReference>
<evidence type="ECO:0000256" key="5">
    <source>
        <dbReference type="ARBA" id="ARBA00023136"/>
    </source>
</evidence>
<accession>A0ABD3RQJ2</accession>